<dbReference type="InterPro" id="IPR003018">
    <property type="entry name" value="GAF"/>
</dbReference>
<dbReference type="Pfam" id="PF01590">
    <property type="entry name" value="GAF"/>
    <property type="match status" value="1"/>
</dbReference>
<reference evidence="3" key="1">
    <citation type="submission" date="2018-02" db="EMBL/GenBank/DDBJ databases">
        <authorList>
            <person name="Moore K."/>
            <person name="Momper L."/>
        </authorList>
    </citation>
    <scope>NUCLEOTIDE SEQUENCE [LARGE SCALE GENOMIC DNA]</scope>
    <source>
        <strain evidence="3">ULC18</strain>
    </source>
</reference>
<dbReference type="Gene3D" id="3.30.450.40">
    <property type="match status" value="1"/>
</dbReference>
<dbReference type="SUPFAM" id="SSF55781">
    <property type="entry name" value="GAF domain-like"/>
    <property type="match status" value="1"/>
</dbReference>
<dbReference type="EMBL" id="PVWK01000118">
    <property type="protein sequence ID" value="PSB25901.1"/>
    <property type="molecule type" value="Genomic_DNA"/>
</dbReference>
<protein>
    <submittedName>
        <fullName evidence="2">GAF domain-containing protein</fullName>
    </submittedName>
</protein>
<dbReference type="Proteomes" id="UP000239576">
    <property type="component" value="Unassembled WGS sequence"/>
</dbReference>
<comment type="caution">
    <text evidence="2">The sequence shown here is derived from an EMBL/GenBank/DDBJ whole genome shotgun (WGS) entry which is preliminary data.</text>
</comment>
<dbReference type="RefSeq" id="WP_106258442.1">
    <property type="nucleotide sequence ID" value="NZ_CAWNSW010000038.1"/>
</dbReference>
<evidence type="ECO:0000259" key="1">
    <source>
        <dbReference type="SMART" id="SM00065"/>
    </source>
</evidence>
<accession>A0A2T1DZM5</accession>
<dbReference type="InterPro" id="IPR029016">
    <property type="entry name" value="GAF-like_dom_sf"/>
</dbReference>
<evidence type="ECO:0000313" key="2">
    <source>
        <dbReference type="EMBL" id="PSB25901.1"/>
    </source>
</evidence>
<evidence type="ECO:0000313" key="3">
    <source>
        <dbReference type="Proteomes" id="UP000239576"/>
    </source>
</evidence>
<name>A0A2T1DZM5_9CYAN</name>
<feature type="domain" description="GAF" evidence="1">
    <location>
        <begin position="18"/>
        <end position="180"/>
    </location>
</feature>
<dbReference type="SMART" id="SM00065">
    <property type="entry name" value="GAF"/>
    <property type="match status" value="1"/>
</dbReference>
<sequence length="183" mass="20781">MPDRVPPDIADLLADSPTPEQLFDALMPAVGKFLECDRCFLYLREPKTRLGRVPFYWIRHADIPTVYDKAWKLEPISLPDEDPLFAAALRTEPSIFVEDVETASPTILSQEFERRSFGHRALIHAHLCQDGELWGVLQPCVFGRPRQWTLTERQAIEQIVQMITPNAVTYVHAATESAKNPVG</sequence>
<proteinExistence type="predicted"/>
<dbReference type="OrthoDB" id="511135at2"/>
<dbReference type="AlphaFoldDB" id="A0A2T1DZM5"/>
<organism evidence="2 3">
    <name type="scientific">Stenomitos frigidus ULC18</name>
    <dbReference type="NCBI Taxonomy" id="2107698"/>
    <lineage>
        <taxon>Bacteria</taxon>
        <taxon>Bacillati</taxon>
        <taxon>Cyanobacteriota</taxon>
        <taxon>Cyanophyceae</taxon>
        <taxon>Leptolyngbyales</taxon>
        <taxon>Leptolyngbyaceae</taxon>
        <taxon>Stenomitos</taxon>
    </lineage>
</organism>
<gene>
    <name evidence="2" type="ORF">C7B82_21390</name>
</gene>
<keyword evidence="3" id="KW-1185">Reference proteome</keyword>
<reference evidence="2 3" key="2">
    <citation type="submission" date="2018-03" db="EMBL/GenBank/DDBJ databases">
        <title>The ancient ancestry and fast evolution of plastids.</title>
        <authorList>
            <person name="Moore K.R."/>
            <person name="Magnabosco C."/>
            <person name="Momper L."/>
            <person name="Gold D.A."/>
            <person name="Bosak T."/>
            <person name="Fournier G.P."/>
        </authorList>
    </citation>
    <scope>NUCLEOTIDE SEQUENCE [LARGE SCALE GENOMIC DNA]</scope>
    <source>
        <strain evidence="2 3">ULC18</strain>
    </source>
</reference>